<evidence type="ECO:0000313" key="2">
    <source>
        <dbReference type="EMBL" id="KDR74179.1"/>
    </source>
</evidence>
<proteinExistence type="predicted"/>
<dbReference type="AlphaFoldDB" id="A0A067T2L2"/>
<dbReference type="Proteomes" id="UP000027222">
    <property type="component" value="Unassembled WGS sequence"/>
</dbReference>
<feature type="compositionally biased region" description="Polar residues" evidence="1">
    <location>
        <begin position="49"/>
        <end position="59"/>
    </location>
</feature>
<keyword evidence="3" id="KW-1185">Reference proteome</keyword>
<accession>A0A067T2L2</accession>
<sequence>MSFIRDDARAILPHRPLPSLGLPLPVSPCSCSTSPVDCRRRVLLSSTGWGVSGTINASPPSTPIDANRRQPPPAPLHQQRDHRAPTVSRTATRPGLKIHSQTSSRMTTSVLSSPRRPLPISRPYPPLDVSLLVFHVNRRTRYTGDDEFDGSGGQ</sequence>
<evidence type="ECO:0000256" key="1">
    <source>
        <dbReference type="SAM" id="MobiDB-lite"/>
    </source>
</evidence>
<dbReference type="EMBL" id="KL142384">
    <property type="protein sequence ID" value="KDR74179.1"/>
    <property type="molecule type" value="Genomic_DNA"/>
</dbReference>
<protein>
    <submittedName>
        <fullName evidence="2">Uncharacterized protein</fullName>
    </submittedName>
</protein>
<name>A0A067T2L2_GALM3</name>
<feature type="compositionally biased region" description="Polar residues" evidence="1">
    <location>
        <begin position="99"/>
        <end position="110"/>
    </location>
</feature>
<organism evidence="2 3">
    <name type="scientific">Galerina marginata (strain CBS 339.88)</name>
    <dbReference type="NCBI Taxonomy" id="685588"/>
    <lineage>
        <taxon>Eukaryota</taxon>
        <taxon>Fungi</taxon>
        <taxon>Dikarya</taxon>
        <taxon>Basidiomycota</taxon>
        <taxon>Agaricomycotina</taxon>
        <taxon>Agaricomycetes</taxon>
        <taxon>Agaricomycetidae</taxon>
        <taxon>Agaricales</taxon>
        <taxon>Agaricineae</taxon>
        <taxon>Strophariaceae</taxon>
        <taxon>Galerina</taxon>
    </lineage>
</organism>
<reference evidence="3" key="1">
    <citation type="journal article" date="2014" name="Proc. Natl. Acad. Sci. U.S.A.">
        <title>Extensive sampling of basidiomycete genomes demonstrates inadequacy of the white-rot/brown-rot paradigm for wood decay fungi.</title>
        <authorList>
            <person name="Riley R."/>
            <person name="Salamov A.A."/>
            <person name="Brown D.W."/>
            <person name="Nagy L.G."/>
            <person name="Floudas D."/>
            <person name="Held B.W."/>
            <person name="Levasseur A."/>
            <person name="Lombard V."/>
            <person name="Morin E."/>
            <person name="Otillar R."/>
            <person name="Lindquist E.A."/>
            <person name="Sun H."/>
            <person name="LaButti K.M."/>
            <person name="Schmutz J."/>
            <person name="Jabbour D."/>
            <person name="Luo H."/>
            <person name="Baker S.E."/>
            <person name="Pisabarro A.G."/>
            <person name="Walton J.D."/>
            <person name="Blanchette R.A."/>
            <person name="Henrissat B."/>
            <person name="Martin F."/>
            <person name="Cullen D."/>
            <person name="Hibbett D.S."/>
            <person name="Grigoriev I.V."/>
        </authorList>
    </citation>
    <scope>NUCLEOTIDE SEQUENCE [LARGE SCALE GENOMIC DNA]</scope>
    <source>
        <strain evidence="3">CBS 339.88</strain>
    </source>
</reference>
<feature type="region of interest" description="Disordered" evidence="1">
    <location>
        <begin position="49"/>
        <end position="117"/>
    </location>
</feature>
<dbReference type="HOGENOM" id="CLU_1704347_0_0_1"/>
<evidence type="ECO:0000313" key="3">
    <source>
        <dbReference type="Proteomes" id="UP000027222"/>
    </source>
</evidence>
<gene>
    <name evidence="2" type="ORF">GALMADRAFT_141889</name>
</gene>